<keyword evidence="7" id="KW-1185">Reference proteome</keyword>
<feature type="region of interest" description="Disordered" evidence="5">
    <location>
        <begin position="1"/>
        <end position="26"/>
    </location>
</feature>
<dbReference type="RefSeq" id="WP_189574152.1">
    <property type="nucleotide sequence ID" value="NZ_BMXU01000001.1"/>
</dbReference>
<feature type="compositionally biased region" description="Basic and acidic residues" evidence="5">
    <location>
        <begin position="16"/>
        <end position="26"/>
    </location>
</feature>
<sequence length="96" mass="11146">MVQKLSPEARAQFFSDHPEWKEAEGKDAAQTTLQFKDFNEAWGFMSRVALYADKHDHHPEWFNVYNRVEVTLTTHDADGLSERDVAMAEFLDSLRS</sequence>
<dbReference type="PANTHER" id="PTHR12599">
    <property type="entry name" value="PTERIN-4-ALPHA-CARBINOLAMINE DEHYDRATASE"/>
    <property type="match status" value="1"/>
</dbReference>
<evidence type="ECO:0000256" key="1">
    <source>
        <dbReference type="ARBA" id="ARBA00001554"/>
    </source>
</evidence>
<dbReference type="PANTHER" id="PTHR12599:SF0">
    <property type="entry name" value="PTERIN-4-ALPHA-CARBINOLAMINE DEHYDRATASE"/>
    <property type="match status" value="1"/>
</dbReference>
<evidence type="ECO:0000256" key="4">
    <source>
        <dbReference type="HAMAP-Rule" id="MF_00434"/>
    </source>
</evidence>
<dbReference type="EMBL" id="JBHRVA010000002">
    <property type="protein sequence ID" value="MFC3302032.1"/>
    <property type="molecule type" value="Genomic_DNA"/>
</dbReference>
<keyword evidence="3 4" id="KW-0456">Lyase</keyword>
<dbReference type="CDD" id="cd00914">
    <property type="entry name" value="PCD_DCoH_subfamily_b"/>
    <property type="match status" value="1"/>
</dbReference>
<name>A0ABV7MAV5_9PROT</name>
<protein>
    <recommendedName>
        <fullName evidence="4">Putative pterin-4-alpha-carbinolamine dehydratase</fullName>
        <shortName evidence="4">PHS</shortName>
        <ecNumber evidence="4">4.2.1.96</ecNumber>
    </recommendedName>
    <alternativeName>
        <fullName evidence="4">4-alpha-hydroxy-tetrahydropterin dehydratase</fullName>
    </alternativeName>
    <alternativeName>
        <fullName evidence="4">Pterin carbinolamine dehydratase</fullName>
        <shortName evidence="4">PCD</shortName>
    </alternativeName>
</protein>
<dbReference type="InterPro" id="IPR036428">
    <property type="entry name" value="PCD_sf"/>
</dbReference>
<dbReference type="Gene3D" id="3.30.1360.20">
    <property type="entry name" value="Transcriptional coactivator/pterin dehydratase"/>
    <property type="match status" value="1"/>
</dbReference>
<evidence type="ECO:0000313" key="6">
    <source>
        <dbReference type="EMBL" id="MFC3302032.1"/>
    </source>
</evidence>
<dbReference type="EC" id="4.2.1.96" evidence="4"/>
<comment type="catalytic activity">
    <reaction evidence="1 4">
        <text>(4aS,6R)-4a-hydroxy-L-erythro-5,6,7,8-tetrahydrobiopterin = (6R)-L-erythro-6,7-dihydrobiopterin + H2O</text>
        <dbReference type="Rhea" id="RHEA:11920"/>
        <dbReference type="ChEBI" id="CHEBI:15377"/>
        <dbReference type="ChEBI" id="CHEBI:15642"/>
        <dbReference type="ChEBI" id="CHEBI:43120"/>
        <dbReference type="EC" id="4.2.1.96"/>
    </reaction>
</comment>
<reference evidence="7" key="1">
    <citation type="journal article" date="2019" name="Int. J. Syst. Evol. Microbiol.">
        <title>The Global Catalogue of Microorganisms (GCM) 10K type strain sequencing project: providing services to taxonomists for standard genome sequencing and annotation.</title>
        <authorList>
            <consortium name="The Broad Institute Genomics Platform"/>
            <consortium name="The Broad Institute Genome Sequencing Center for Infectious Disease"/>
            <person name="Wu L."/>
            <person name="Ma J."/>
        </authorList>
    </citation>
    <scope>NUCLEOTIDE SEQUENCE [LARGE SCALE GENOMIC DNA]</scope>
    <source>
        <strain evidence="7">KCTC 22245</strain>
    </source>
</reference>
<dbReference type="InterPro" id="IPR001533">
    <property type="entry name" value="Pterin_deHydtase"/>
</dbReference>
<comment type="caution">
    <text evidence="6">The sequence shown here is derived from an EMBL/GenBank/DDBJ whole genome shotgun (WGS) entry which is preliminary data.</text>
</comment>
<dbReference type="Proteomes" id="UP001595607">
    <property type="component" value="Unassembled WGS sequence"/>
</dbReference>
<evidence type="ECO:0000256" key="3">
    <source>
        <dbReference type="ARBA" id="ARBA00023239"/>
    </source>
</evidence>
<dbReference type="GO" id="GO:0008124">
    <property type="term" value="F:4-alpha-hydroxytetrahydrobiopterin dehydratase activity"/>
    <property type="evidence" value="ECO:0007669"/>
    <property type="project" value="UniProtKB-EC"/>
</dbReference>
<proteinExistence type="inferred from homology"/>
<evidence type="ECO:0000256" key="2">
    <source>
        <dbReference type="ARBA" id="ARBA00006472"/>
    </source>
</evidence>
<evidence type="ECO:0000256" key="5">
    <source>
        <dbReference type="SAM" id="MobiDB-lite"/>
    </source>
</evidence>
<organism evidence="6 7">
    <name type="scientific">Parvularcula lutaonensis</name>
    <dbReference type="NCBI Taxonomy" id="491923"/>
    <lineage>
        <taxon>Bacteria</taxon>
        <taxon>Pseudomonadati</taxon>
        <taxon>Pseudomonadota</taxon>
        <taxon>Alphaproteobacteria</taxon>
        <taxon>Parvularculales</taxon>
        <taxon>Parvularculaceae</taxon>
        <taxon>Parvularcula</taxon>
    </lineage>
</organism>
<dbReference type="NCBIfam" id="NF002018">
    <property type="entry name" value="PRK00823.1-3"/>
    <property type="match status" value="1"/>
</dbReference>
<dbReference type="SUPFAM" id="SSF55248">
    <property type="entry name" value="PCD-like"/>
    <property type="match status" value="1"/>
</dbReference>
<evidence type="ECO:0000313" key="7">
    <source>
        <dbReference type="Proteomes" id="UP001595607"/>
    </source>
</evidence>
<dbReference type="Pfam" id="PF01329">
    <property type="entry name" value="Pterin_4a"/>
    <property type="match status" value="1"/>
</dbReference>
<accession>A0ABV7MAV5</accession>
<gene>
    <name evidence="6" type="ORF">ACFONP_04730</name>
</gene>
<comment type="similarity">
    <text evidence="2 4">Belongs to the pterin-4-alpha-carbinolamine dehydratase family.</text>
</comment>
<dbReference type="HAMAP" id="MF_00434">
    <property type="entry name" value="Pterin_4_alpha"/>
    <property type="match status" value="1"/>
</dbReference>